<dbReference type="AlphaFoldDB" id="F8P9B6"/>
<evidence type="ECO:0000313" key="1">
    <source>
        <dbReference type="EMBL" id="EGO20245.1"/>
    </source>
</evidence>
<dbReference type="HOGENOM" id="CLU_120609_0_0_1"/>
<name>F8P9B6_SERL9</name>
<gene>
    <name evidence="1" type="ORF">SERLADRAFT_373663</name>
</gene>
<dbReference type="RefSeq" id="XP_007322990.1">
    <property type="nucleotide sequence ID" value="XM_007322928.1"/>
</dbReference>
<dbReference type="OrthoDB" id="2682934at2759"/>
<sequence length="149" mass="17073">MTQALRTGNDILDVTARRSSQPVPRKPSNKKDIDEIKVGQWILLVNRLDVISHRCSHIEAEAARLSFSREWGHEEVDTYLRAIFPTPFGYIDNHTKGKSINAAWVLIEKENRRIAIVPKDRPSGQDLYRYRGPEKCSVANARIMIGMFL</sequence>
<protein>
    <submittedName>
        <fullName evidence="1">Uncharacterized protein</fullName>
    </submittedName>
</protein>
<dbReference type="KEGG" id="sla:SERLADRAFT_373663"/>
<accession>F8P9B6</accession>
<dbReference type="EMBL" id="GL945441">
    <property type="protein sequence ID" value="EGO20245.1"/>
    <property type="molecule type" value="Genomic_DNA"/>
</dbReference>
<reference evidence="1" key="1">
    <citation type="submission" date="2011-04" db="EMBL/GenBank/DDBJ databases">
        <title>Evolution of plant cell wall degrading machinery underlies the functional diversity of forest fungi.</title>
        <authorList>
            <consortium name="US DOE Joint Genome Institute (JGI-PGF)"/>
            <person name="Eastwood D.C."/>
            <person name="Floudas D."/>
            <person name="Binder M."/>
            <person name="Majcherczyk A."/>
            <person name="Schneider P."/>
            <person name="Aerts A."/>
            <person name="Asiegbu F.O."/>
            <person name="Baker S.E."/>
            <person name="Barry K."/>
            <person name="Bendiksby M."/>
            <person name="Blumentritt M."/>
            <person name="Coutinho P.M."/>
            <person name="Cullen D."/>
            <person name="Cullen D."/>
            <person name="Gathman A."/>
            <person name="Goodell B."/>
            <person name="Henrissat B."/>
            <person name="Ihrmark K."/>
            <person name="Kauserud H."/>
            <person name="Kohler A."/>
            <person name="LaButti K."/>
            <person name="Lapidus A."/>
            <person name="Lavin J.L."/>
            <person name="Lee Y.-H."/>
            <person name="Lindquist E."/>
            <person name="Lilly W."/>
            <person name="Lucas S."/>
            <person name="Morin E."/>
            <person name="Murat C."/>
            <person name="Oguiza J.A."/>
            <person name="Park J."/>
            <person name="Pisabarro A.G."/>
            <person name="Riley R."/>
            <person name="Rosling A."/>
            <person name="Salamov A."/>
            <person name="Schmidt O."/>
            <person name="Schmutz J."/>
            <person name="Skrede I."/>
            <person name="Stenlid J."/>
            <person name="Wiebenga A."/>
            <person name="Xie X."/>
            <person name="Kues U."/>
            <person name="Hibbett D.S."/>
            <person name="Hoffmeister D."/>
            <person name="Hogberg N."/>
            <person name="Martin F."/>
            <person name="Grigoriev I.V."/>
            <person name="Watkinson S.C."/>
        </authorList>
    </citation>
    <scope>NUCLEOTIDE SEQUENCE</scope>
    <source>
        <strain evidence="1">S7.9</strain>
    </source>
</reference>
<proteinExistence type="predicted"/>
<dbReference type="Proteomes" id="UP000008064">
    <property type="component" value="Unassembled WGS sequence"/>
</dbReference>
<dbReference type="GeneID" id="18810484"/>
<organism>
    <name type="scientific">Serpula lacrymans var. lacrymans (strain S7.9)</name>
    <name type="common">Dry rot fungus</name>
    <dbReference type="NCBI Taxonomy" id="578457"/>
    <lineage>
        <taxon>Eukaryota</taxon>
        <taxon>Fungi</taxon>
        <taxon>Dikarya</taxon>
        <taxon>Basidiomycota</taxon>
        <taxon>Agaricomycotina</taxon>
        <taxon>Agaricomycetes</taxon>
        <taxon>Agaricomycetidae</taxon>
        <taxon>Boletales</taxon>
        <taxon>Coniophorineae</taxon>
        <taxon>Serpulaceae</taxon>
        <taxon>Serpula</taxon>
    </lineage>
</organism>